<evidence type="ECO:0000259" key="3">
    <source>
        <dbReference type="Pfam" id="PF08386"/>
    </source>
</evidence>
<dbReference type="EMBL" id="FNZH01000001">
    <property type="protein sequence ID" value="SEI87852.1"/>
    <property type="molecule type" value="Genomic_DNA"/>
</dbReference>
<feature type="transmembrane region" description="Helical" evidence="1">
    <location>
        <begin position="12"/>
        <end position="29"/>
    </location>
</feature>
<keyword evidence="1" id="KW-0812">Transmembrane</keyword>
<dbReference type="Proteomes" id="UP000199403">
    <property type="component" value="Unassembled WGS sequence"/>
</dbReference>
<keyword evidence="5" id="KW-1185">Reference proteome</keyword>
<dbReference type="Gene3D" id="3.40.50.1820">
    <property type="entry name" value="alpha/beta hydrolase"/>
    <property type="match status" value="1"/>
</dbReference>
<feature type="domain" description="AB hydrolase-1" evidence="2">
    <location>
        <begin position="74"/>
        <end position="202"/>
    </location>
</feature>
<keyword evidence="1" id="KW-1133">Transmembrane helix</keyword>
<dbReference type="STRING" id="1416801.SAMN05192553_101664"/>
<evidence type="ECO:0000259" key="2">
    <source>
        <dbReference type="Pfam" id="PF00561"/>
    </source>
</evidence>
<evidence type="ECO:0000256" key="1">
    <source>
        <dbReference type="SAM" id="Phobius"/>
    </source>
</evidence>
<dbReference type="AlphaFoldDB" id="A0A1H6UJ71"/>
<evidence type="ECO:0000313" key="4">
    <source>
        <dbReference type="EMBL" id="SEI87852.1"/>
    </source>
</evidence>
<dbReference type="InterPro" id="IPR000073">
    <property type="entry name" value="AB_hydrolase_1"/>
</dbReference>
<name>A0A1H6UJ71_9BACT</name>
<sequence length="312" mass="33026">MTNTISYVRTSYLKILFFGFLLGIGLVGCKNGKDSSQKTAELIDRKQSENPIQVGFAESDDSQIEYFIQGEGDPIVLLPGGALSTAYLKPLADNLSAAGFKTIRINPRGAGESRGPAEGVSMHTMAQDVLLVLDSLGLTNVDIAGHAFGNRVARTVEHDAPEYIRSVICLAAGGVVKPSDQAAKALNTVFDPDATEEEIVQAMDYMVGDPADAASSWSFVKASRFPAAAAVVSSASNTPESSWAIPSGKNPFLVIQGTKDQVAPAENAALLKKELGDLVQVVSITGGGHLMVINHAEETTQAILDFLDARFK</sequence>
<reference evidence="5" key="1">
    <citation type="submission" date="2016-10" db="EMBL/GenBank/DDBJ databases">
        <authorList>
            <person name="Varghese N."/>
            <person name="Submissions S."/>
        </authorList>
    </citation>
    <scope>NUCLEOTIDE SEQUENCE [LARGE SCALE GENOMIC DNA]</scope>
    <source>
        <strain evidence="5">IBRC-M 10761</strain>
    </source>
</reference>
<dbReference type="Pfam" id="PF00561">
    <property type="entry name" value="Abhydrolase_1"/>
    <property type="match status" value="1"/>
</dbReference>
<dbReference type="PANTHER" id="PTHR43433:SF5">
    <property type="entry name" value="AB HYDROLASE-1 DOMAIN-CONTAINING PROTEIN"/>
    <property type="match status" value="1"/>
</dbReference>
<proteinExistence type="predicted"/>
<dbReference type="InterPro" id="IPR029058">
    <property type="entry name" value="AB_hydrolase_fold"/>
</dbReference>
<dbReference type="Pfam" id="PF08386">
    <property type="entry name" value="Abhydrolase_4"/>
    <property type="match status" value="1"/>
</dbReference>
<accession>A0A1H6UJ71</accession>
<dbReference type="PANTHER" id="PTHR43433">
    <property type="entry name" value="HYDROLASE, ALPHA/BETA FOLD FAMILY PROTEIN"/>
    <property type="match status" value="1"/>
</dbReference>
<organism evidence="4 5">
    <name type="scientific">Cyclobacterium xiamenense</name>
    <dbReference type="NCBI Taxonomy" id="1297121"/>
    <lineage>
        <taxon>Bacteria</taxon>
        <taxon>Pseudomonadati</taxon>
        <taxon>Bacteroidota</taxon>
        <taxon>Cytophagia</taxon>
        <taxon>Cytophagales</taxon>
        <taxon>Cyclobacteriaceae</taxon>
        <taxon>Cyclobacterium</taxon>
    </lineage>
</organism>
<dbReference type="GO" id="GO:0004806">
    <property type="term" value="F:triacylglycerol lipase activity"/>
    <property type="evidence" value="ECO:0007669"/>
    <property type="project" value="TreeGrafter"/>
</dbReference>
<keyword evidence="1" id="KW-0472">Membrane</keyword>
<evidence type="ECO:0000313" key="5">
    <source>
        <dbReference type="Proteomes" id="UP000199403"/>
    </source>
</evidence>
<gene>
    <name evidence="4" type="ORF">SAMN05192553_101664</name>
</gene>
<dbReference type="GO" id="GO:0046503">
    <property type="term" value="P:glycerolipid catabolic process"/>
    <property type="evidence" value="ECO:0007669"/>
    <property type="project" value="TreeGrafter"/>
</dbReference>
<dbReference type="OrthoDB" id="9773293at2"/>
<feature type="domain" description="Peptidase S33 tripeptidyl aminopeptidase-like C-terminal" evidence="3">
    <location>
        <begin position="244"/>
        <end position="307"/>
    </location>
</feature>
<dbReference type="RefSeq" id="WP_092169399.1">
    <property type="nucleotide sequence ID" value="NZ_FNZH01000001.1"/>
</dbReference>
<dbReference type="SUPFAM" id="SSF53474">
    <property type="entry name" value="alpha/beta-Hydrolases"/>
    <property type="match status" value="1"/>
</dbReference>
<protein>
    <submittedName>
        <fullName evidence="4">Pimeloyl-ACP methyl ester carboxylesterase</fullName>
    </submittedName>
</protein>
<dbReference type="InterPro" id="IPR050471">
    <property type="entry name" value="AB_hydrolase"/>
</dbReference>
<dbReference type="InterPro" id="IPR013595">
    <property type="entry name" value="Pept_S33_TAP-like_C"/>
</dbReference>